<name>A0A0S4LSF4_9BACT</name>
<feature type="binding site" evidence="8">
    <location>
        <position position="256"/>
    </location>
    <ligand>
        <name>NAD(+)</name>
        <dbReference type="ChEBI" id="CHEBI:57540"/>
    </ligand>
</feature>
<evidence type="ECO:0000256" key="5">
    <source>
        <dbReference type="ARBA" id="ARBA00022857"/>
    </source>
</evidence>
<comment type="subcellular location">
    <subcellularLocation>
        <location evidence="8">Cytoplasm</location>
    </subcellularLocation>
</comment>
<feature type="binding site" evidence="8">
    <location>
        <position position="186"/>
    </location>
    <ligand>
        <name>NAD(+)</name>
        <dbReference type="ChEBI" id="CHEBI:57540"/>
    </ligand>
</feature>
<dbReference type="GO" id="GO:0019674">
    <property type="term" value="P:NAD+ metabolic process"/>
    <property type="evidence" value="ECO:0007669"/>
    <property type="project" value="InterPro"/>
</dbReference>
<keyword evidence="4 8" id="KW-0067">ATP-binding</keyword>
<keyword evidence="5 8" id="KW-0521">NADP</keyword>
<dbReference type="Proteomes" id="UP000199032">
    <property type="component" value="Unassembled WGS sequence"/>
</dbReference>
<evidence type="ECO:0000256" key="7">
    <source>
        <dbReference type="ARBA" id="ARBA00047925"/>
    </source>
</evidence>
<dbReference type="GO" id="GO:0051287">
    <property type="term" value="F:NAD binding"/>
    <property type="evidence" value="ECO:0007669"/>
    <property type="project" value="UniProtKB-ARBA"/>
</dbReference>
<reference evidence="9 10" key="1">
    <citation type="submission" date="2015-10" db="EMBL/GenBank/DDBJ databases">
        <authorList>
            <person name="Gilbert D.G."/>
        </authorList>
    </citation>
    <scope>NUCLEOTIDE SEQUENCE [LARGE SCALE GENOMIC DNA]</scope>
    <source>
        <strain evidence="9">COMA1</strain>
    </source>
</reference>
<evidence type="ECO:0000256" key="4">
    <source>
        <dbReference type="ARBA" id="ARBA00022840"/>
    </source>
</evidence>
<dbReference type="GO" id="GO:0005737">
    <property type="term" value="C:cytoplasm"/>
    <property type="evidence" value="ECO:0007669"/>
    <property type="project" value="UniProtKB-SubCell"/>
</dbReference>
<dbReference type="Gene3D" id="3.40.50.10330">
    <property type="entry name" value="Probable inorganic polyphosphate/atp-NAD kinase, domain 1"/>
    <property type="match status" value="1"/>
</dbReference>
<dbReference type="PANTHER" id="PTHR20275:SF0">
    <property type="entry name" value="NAD KINASE"/>
    <property type="match status" value="1"/>
</dbReference>
<comment type="catalytic activity">
    <reaction evidence="7 8">
        <text>NAD(+) + ATP = ADP + NADP(+) + H(+)</text>
        <dbReference type="Rhea" id="RHEA:18629"/>
        <dbReference type="ChEBI" id="CHEBI:15378"/>
        <dbReference type="ChEBI" id="CHEBI:30616"/>
        <dbReference type="ChEBI" id="CHEBI:57540"/>
        <dbReference type="ChEBI" id="CHEBI:58349"/>
        <dbReference type="ChEBI" id="CHEBI:456216"/>
        <dbReference type="EC" id="2.7.1.23"/>
    </reaction>
</comment>
<dbReference type="PANTHER" id="PTHR20275">
    <property type="entry name" value="NAD KINASE"/>
    <property type="match status" value="1"/>
</dbReference>
<comment type="function">
    <text evidence="8">Involved in the regulation of the intracellular balance of NAD and NADP, and is a key enzyme in the biosynthesis of NADP. Catalyzes specifically the phosphorylation on 2'-hydroxyl of the adenosine moiety of NAD to yield NADP.</text>
</comment>
<keyword evidence="8" id="KW-0963">Cytoplasm</keyword>
<comment type="cofactor">
    <cofactor evidence="8">
        <name>a divalent metal cation</name>
        <dbReference type="ChEBI" id="CHEBI:60240"/>
    </cofactor>
</comment>
<dbReference type="InterPro" id="IPR017437">
    <property type="entry name" value="ATP-NAD_kinase_PpnK-typ_C"/>
</dbReference>
<evidence type="ECO:0000256" key="1">
    <source>
        <dbReference type="ARBA" id="ARBA00022679"/>
    </source>
</evidence>
<evidence type="ECO:0000256" key="3">
    <source>
        <dbReference type="ARBA" id="ARBA00022777"/>
    </source>
</evidence>
<dbReference type="InterPro" id="IPR016064">
    <property type="entry name" value="NAD/diacylglycerol_kinase_sf"/>
</dbReference>
<dbReference type="GO" id="GO:0006741">
    <property type="term" value="P:NADP+ biosynthetic process"/>
    <property type="evidence" value="ECO:0007669"/>
    <property type="project" value="UniProtKB-UniRule"/>
</dbReference>
<dbReference type="InterPro" id="IPR017438">
    <property type="entry name" value="ATP-NAD_kinase_N"/>
</dbReference>
<dbReference type="GO" id="GO:0046872">
    <property type="term" value="F:metal ion binding"/>
    <property type="evidence" value="ECO:0007669"/>
    <property type="project" value="UniProtKB-UniRule"/>
</dbReference>
<evidence type="ECO:0000313" key="9">
    <source>
        <dbReference type="EMBL" id="CUS39552.1"/>
    </source>
</evidence>
<dbReference type="HAMAP" id="MF_00361">
    <property type="entry name" value="NAD_kinase"/>
    <property type="match status" value="1"/>
</dbReference>
<feature type="binding site" evidence="8">
    <location>
        <begin position="197"/>
        <end position="202"/>
    </location>
    <ligand>
        <name>NAD(+)</name>
        <dbReference type="ChEBI" id="CHEBI:57540"/>
    </ligand>
</feature>
<evidence type="ECO:0000256" key="8">
    <source>
        <dbReference type="HAMAP-Rule" id="MF_00361"/>
    </source>
</evidence>
<accession>A0A0S4LSF4</accession>
<dbReference type="Gene3D" id="2.60.200.30">
    <property type="entry name" value="Probable inorganic polyphosphate/atp-NAD kinase, domain 2"/>
    <property type="match status" value="1"/>
</dbReference>
<dbReference type="GO" id="GO:0005524">
    <property type="term" value="F:ATP binding"/>
    <property type="evidence" value="ECO:0007669"/>
    <property type="project" value="UniProtKB-KW"/>
</dbReference>
<comment type="caution">
    <text evidence="8">Lacks conserved residue(s) required for the propagation of feature annotation.</text>
</comment>
<dbReference type="SUPFAM" id="SSF111331">
    <property type="entry name" value="NAD kinase/diacylglycerol kinase-like"/>
    <property type="match status" value="1"/>
</dbReference>
<keyword evidence="6 8" id="KW-0520">NAD</keyword>
<dbReference type="FunFam" id="2.60.200.30:FF:000009">
    <property type="entry name" value="Poly(P)/ATP NAD kinase"/>
    <property type="match status" value="1"/>
</dbReference>
<dbReference type="Pfam" id="PF20143">
    <property type="entry name" value="NAD_kinase_C"/>
    <property type="match status" value="1"/>
</dbReference>
<feature type="binding site" evidence="8">
    <location>
        <position position="167"/>
    </location>
    <ligand>
        <name>NAD(+)</name>
        <dbReference type="ChEBI" id="CHEBI:57540"/>
    </ligand>
</feature>
<dbReference type="InterPro" id="IPR002504">
    <property type="entry name" value="NADK"/>
</dbReference>
<feature type="active site" description="Proton acceptor" evidence="8">
    <location>
        <position position="82"/>
    </location>
</feature>
<evidence type="ECO:0000256" key="2">
    <source>
        <dbReference type="ARBA" id="ARBA00022741"/>
    </source>
</evidence>
<keyword evidence="10" id="KW-1185">Reference proteome</keyword>
<feature type="binding site" evidence="8">
    <location>
        <begin position="82"/>
        <end position="83"/>
    </location>
    <ligand>
        <name>NAD(+)</name>
        <dbReference type="ChEBI" id="CHEBI:57540"/>
    </ligand>
</feature>
<keyword evidence="3 8" id="KW-0418">Kinase</keyword>
<proteinExistence type="inferred from homology"/>
<keyword evidence="2 8" id="KW-0547">Nucleotide-binding</keyword>
<organism evidence="9 10">
    <name type="scientific">Candidatus Nitrospira nitrosa</name>
    <dbReference type="NCBI Taxonomy" id="1742972"/>
    <lineage>
        <taxon>Bacteria</taxon>
        <taxon>Pseudomonadati</taxon>
        <taxon>Nitrospirota</taxon>
        <taxon>Nitrospiria</taxon>
        <taxon>Nitrospirales</taxon>
        <taxon>Nitrospiraceae</taxon>
        <taxon>Nitrospira</taxon>
    </lineage>
</organism>
<evidence type="ECO:0000313" key="10">
    <source>
        <dbReference type="Proteomes" id="UP000199032"/>
    </source>
</evidence>
<keyword evidence="1 8" id="KW-0808">Transferase</keyword>
<protein>
    <recommendedName>
        <fullName evidence="8">NAD kinase</fullName>
        <ecNumber evidence="8">2.7.1.23</ecNumber>
    </recommendedName>
    <alternativeName>
        <fullName evidence="8">ATP-dependent NAD kinase</fullName>
    </alternativeName>
</protein>
<comment type="similarity">
    <text evidence="8">Belongs to the NAD kinase family.</text>
</comment>
<sequence length="299" mass="32173">MTILIRPPTCLAFMKSKSVGILTKPKFPEVKTTLLGVVAWLREHHIDVLLDTTSALLLNELGGVPKTQLAQQADVLLVLGGDGTILSAARLSAERSIPILGVNMGGLGFLTEVRLDNLYPSLERVFANDFALDERLMLTTHIHRHGETVAQGVVLNDVVISKGTLARMIELHVAIGGQFVTNLRGDGLIIGTPTGSTAYSLSAGGPIMNPGLQALILTPICPHTLTHRPLIVPNNAVIEVTLTSKDDGSMATLDGQVGVAMTQGDTAVIQASESRTRLIRFPESHYYEVLREKLKWGHS</sequence>
<feature type="binding site" evidence="8">
    <location>
        <position position="184"/>
    </location>
    <ligand>
        <name>NAD(+)</name>
        <dbReference type="ChEBI" id="CHEBI:57540"/>
    </ligand>
</feature>
<dbReference type="AlphaFoldDB" id="A0A0S4LSF4"/>
<dbReference type="EC" id="2.7.1.23" evidence="8"/>
<dbReference type="GO" id="GO:0003951">
    <property type="term" value="F:NAD+ kinase activity"/>
    <property type="evidence" value="ECO:0007669"/>
    <property type="project" value="UniProtKB-UniRule"/>
</dbReference>
<feature type="binding site" evidence="8">
    <location>
        <begin position="156"/>
        <end position="157"/>
    </location>
    <ligand>
        <name>NAD(+)</name>
        <dbReference type="ChEBI" id="CHEBI:57540"/>
    </ligand>
</feature>
<gene>
    <name evidence="9" type="primary">ppnK</name>
    <name evidence="8" type="synonym">nadK</name>
    <name evidence="9" type="ORF">COMA1_80080</name>
</gene>
<dbReference type="Pfam" id="PF01513">
    <property type="entry name" value="NAD_kinase"/>
    <property type="match status" value="1"/>
</dbReference>
<evidence type="ECO:0000256" key="6">
    <source>
        <dbReference type="ARBA" id="ARBA00023027"/>
    </source>
</evidence>
<dbReference type="STRING" id="1742972.COMA1_80080"/>
<dbReference type="EMBL" id="CZQA01000014">
    <property type="protein sequence ID" value="CUS39552.1"/>
    <property type="molecule type" value="Genomic_DNA"/>
</dbReference>